<keyword evidence="3" id="KW-1185">Reference proteome</keyword>
<evidence type="ECO:0008006" key="4">
    <source>
        <dbReference type="Google" id="ProtNLM"/>
    </source>
</evidence>
<gene>
    <name evidence="2" type="ORF">SAMN05421781_0167</name>
</gene>
<dbReference type="RefSeq" id="WP_091610191.1">
    <property type="nucleotide sequence ID" value="NZ_FNNC01000001.1"/>
</dbReference>
<sequence length="180" mass="20578">MKWGIQQLLSKKHEQAFNIEGDADVSEMIERDKELRDISAVHVQGEGTIVEDTFHVHLRLTGTMILPCARTLADVHHPFDVEMFEAFRLDGMPADEENVNEHEPEDGFVDLLPYIKENIFLEMPLRVFAKEGDGEPLAPQSGDDWRVISEDELIKEREQEAPKVDPRMADLSKYFDKGSS</sequence>
<reference evidence="2 3" key="1">
    <citation type="submission" date="2016-10" db="EMBL/GenBank/DDBJ databases">
        <authorList>
            <person name="de Groot N.N."/>
        </authorList>
    </citation>
    <scope>NUCLEOTIDE SEQUENCE [LARGE SCALE GENOMIC DNA]</scope>
    <source>
        <strain evidence="2 3">DSM 23126</strain>
    </source>
</reference>
<dbReference type="OrthoDB" id="9790372at2"/>
<feature type="region of interest" description="Disordered" evidence="1">
    <location>
        <begin position="156"/>
        <end position="180"/>
    </location>
</feature>
<dbReference type="InterPro" id="IPR003772">
    <property type="entry name" value="YceD"/>
</dbReference>
<evidence type="ECO:0000256" key="1">
    <source>
        <dbReference type="SAM" id="MobiDB-lite"/>
    </source>
</evidence>
<dbReference type="Pfam" id="PF02620">
    <property type="entry name" value="YceD"/>
    <property type="match status" value="1"/>
</dbReference>
<dbReference type="Proteomes" id="UP000199488">
    <property type="component" value="Unassembled WGS sequence"/>
</dbReference>
<accession>A0A1H2Q5V8</accession>
<organism evidence="2 3">
    <name type="scientific">Marinococcus luteus</name>
    <dbReference type="NCBI Taxonomy" id="1122204"/>
    <lineage>
        <taxon>Bacteria</taxon>
        <taxon>Bacillati</taxon>
        <taxon>Bacillota</taxon>
        <taxon>Bacilli</taxon>
        <taxon>Bacillales</taxon>
        <taxon>Bacillaceae</taxon>
        <taxon>Marinococcus</taxon>
    </lineage>
</organism>
<evidence type="ECO:0000313" key="3">
    <source>
        <dbReference type="Proteomes" id="UP000199488"/>
    </source>
</evidence>
<dbReference type="AlphaFoldDB" id="A0A1H2Q5V8"/>
<proteinExistence type="predicted"/>
<dbReference type="EMBL" id="FNNC01000001">
    <property type="protein sequence ID" value="SDW02572.1"/>
    <property type="molecule type" value="Genomic_DNA"/>
</dbReference>
<name>A0A1H2Q5V8_9BACI</name>
<dbReference type="STRING" id="1122204.SAMN05421781_0167"/>
<evidence type="ECO:0000313" key="2">
    <source>
        <dbReference type="EMBL" id="SDW02572.1"/>
    </source>
</evidence>
<protein>
    <recommendedName>
        <fullName evidence="4">DUF177 domain-containing protein</fullName>
    </recommendedName>
</protein>